<keyword evidence="2" id="KW-1185">Reference proteome</keyword>
<organism evidence="1 2">
    <name type="scientific">Ridgeia piscesae</name>
    <name type="common">Tubeworm</name>
    <dbReference type="NCBI Taxonomy" id="27915"/>
    <lineage>
        <taxon>Eukaryota</taxon>
        <taxon>Metazoa</taxon>
        <taxon>Spiralia</taxon>
        <taxon>Lophotrochozoa</taxon>
        <taxon>Annelida</taxon>
        <taxon>Polychaeta</taxon>
        <taxon>Sedentaria</taxon>
        <taxon>Canalipalpata</taxon>
        <taxon>Sabellida</taxon>
        <taxon>Siboglinidae</taxon>
        <taxon>Ridgeia</taxon>
    </lineage>
</organism>
<proteinExistence type="predicted"/>
<dbReference type="PANTHER" id="PTHR46481:SF9">
    <property type="entry name" value="ZINC FINGER BED DOMAIN-CONTAINING PROTEIN 1-LIKE"/>
    <property type="match status" value="1"/>
</dbReference>
<evidence type="ECO:0000313" key="1">
    <source>
        <dbReference type="EMBL" id="KAK2155673.1"/>
    </source>
</evidence>
<dbReference type="InterPro" id="IPR012337">
    <property type="entry name" value="RNaseH-like_sf"/>
</dbReference>
<dbReference type="PANTHER" id="PTHR46481">
    <property type="entry name" value="ZINC FINGER BED DOMAIN-CONTAINING PROTEIN 4"/>
    <property type="match status" value="1"/>
</dbReference>
<dbReference type="EMBL" id="JAODUO010002048">
    <property type="protein sequence ID" value="KAK2155673.1"/>
    <property type="molecule type" value="Genomic_DNA"/>
</dbReference>
<dbReference type="InterPro" id="IPR052035">
    <property type="entry name" value="ZnF_BED_domain_contain"/>
</dbReference>
<name>A0AAD9JLZ9_RIDPI</name>
<dbReference type="SUPFAM" id="SSF140996">
    <property type="entry name" value="Hermes dimerisation domain"/>
    <property type="match status" value="1"/>
</dbReference>
<sequence length="225" mass="25599">MFASANKYDTKSTYHHRLTMSVVNFICKAALPVYTVEEEGFKSLLEAFDPRDALPSRSYFSKTAIPKLYNEVSGRLRDSLSNIDYYSCTTDLWSSHTTDPYMSLTIHYIENWELQSKCLQVLYTPQDHTSENLKDALQDSLDKWNLDPSKLIAFTTDNGANIVKACQLAGIPRFQCFGHRLNLAVTNSIKDDPRVRRAIGVCRKLTTHFAHSHKKKQALTAAQID</sequence>
<evidence type="ECO:0000313" key="2">
    <source>
        <dbReference type="Proteomes" id="UP001209878"/>
    </source>
</evidence>
<dbReference type="Proteomes" id="UP001209878">
    <property type="component" value="Unassembled WGS sequence"/>
</dbReference>
<reference evidence="1" key="1">
    <citation type="journal article" date="2023" name="Mol. Biol. Evol.">
        <title>Third-Generation Sequencing Reveals the Adaptive Role of the Epigenome in Three Deep-Sea Polychaetes.</title>
        <authorList>
            <person name="Perez M."/>
            <person name="Aroh O."/>
            <person name="Sun Y."/>
            <person name="Lan Y."/>
            <person name="Juniper S.K."/>
            <person name="Young C.R."/>
            <person name="Angers B."/>
            <person name="Qian P.Y."/>
        </authorList>
    </citation>
    <scope>NUCLEOTIDE SEQUENCE</scope>
    <source>
        <strain evidence="1">R07B-5</strain>
    </source>
</reference>
<dbReference type="AlphaFoldDB" id="A0AAD9JLZ9"/>
<accession>A0AAD9JLZ9</accession>
<gene>
    <name evidence="1" type="ORF">NP493_2049g00027</name>
</gene>
<dbReference type="SUPFAM" id="SSF53098">
    <property type="entry name" value="Ribonuclease H-like"/>
    <property type="match status" value="1"/>
</dbReference>
<comment type="caution">
    <text evidence="1">The sequence shown here is derived from an EMBL/GenBank/DDBJ whole genome shotgun (WGS) entry which is preliminary data.</text>
</comment>
<protein>
    <submittedName>
        <fullName evidence="1">Uncharacterized protein</fullName>
    </submittedName>
</protein>